<sequence length="49" mass="5529">MVSKSKDVVRSLDPTDDLQFVRLRGKNSEIILAPEGEDFLIVVQEVNDL</sequence>
<dbReference type="Proteomes" id="UP000281553">
    <property type="component" value="Unassembled WGS sequence"/>
</dbReference>
<dbReference type="PANTHER" id="PTHR10779">
    <property type="entry name" value="DYNEIN LIGHT CHAIN ROADBLOCK"/>
    <property type="match status" value="1"/>
</dbReference>
<dbReference type="InterPro" id="IPR004942">
    <property type="entry name" value="Roadblock/LAMTOR2_dom"/>
</dbReference>
<dbReference type="Pfam" id="PF03259">
    <property type="entry name" value="Robl_LC7"/>
    <property type="match status" value="1"/>
</dbReference>
<dbReference type="OrthoDB" id="9985637at2759"/>
<dbReference type="EMBL" id="UYRU01055137">
    <property type="protein sequence ID" value="VDN12934.1"/>
    <property type="molecule type" value="Genomic_DNA"/>
</dbReference>
<evidence type="ECO:0000256" key="1">
    <source>
        <dbReference type="ARBA" id="ARBA00007191"/>
    </source>
</evidence>
<evidence type="ECO:0000313" key="4">
    <source>
        <dbReference type="Proteomes" id="UP000281553"/>
    </source>
</evidence>
<protein>
    <recommendedName>
        <fullName evidence="2">Roadblock/LAMTOR2 domain-containing protein</fullName>
    </recommendedName>
</protein>
<comment type="similarity">
    <text evidence="1">Belongs to the GAMAD family.</text>
</comment>
<reference evidence="3 4" key="1">
    <citation type="submission" date="2018-11" db="EMBL/GenBank/DDBJ databases">
        <authorList>
            <consortium name="Pathogen Informatics"/>
        </authorList>
    </citation>
    <scope>NUCLEOTIDE SEQUENCE [LARGE SCALE GENOMIC DNA]</scope>
</reference>
<dbReference type="SUPFAM" id="SSF103196">
    <property type="entry name" value="Roadblock/LC7 domain"/>
    <property type="match status" value="1"/>
</dbReference>
<evidence type="ECO:0000259" key="2">
    <source>
        <dbReference type="Pfam" id="PF03259"/>
    </source>
</evidence>
<keyword evidence="4" id="KW-1185">Reference proteome</keyword>
<gene>
    <name evidence="3" type="ORF">DILT_LOCUS8765</name>
</gene>
<proteinExistence type="inferred from homology"/>
<dbReference type="Gene3D" id="3.30.450.30">
    <property type="entry name" value="Dynein light chain 2a, cytoplasmic"/>
    <property type="match status" value="1"/>
</dbReference>
<organism evidence="3 4">
    <name type="scientific">Dibothriocephalus latus</name>
    <name type="common">Fish tapeworm</name>
    <name type="synonym">Diphyllobothrium latum</name>
    <dbReference type="NCBI Taxonomy" id="60516"/>
    <lineage>
        <taxon>Eukaryota</taxon>
        <taxon>Metazoa</taxon>
        <taxon>Spiralia</taxon>
        <taxon>Lophotrochozoa</taxon>
        <taxon>Platyhelminthes</taxon>
        <taxon>Cestoda</taxon>
        <taxon>Eucestoda</taxon>
        <taxon>Diphyllobothriidea</taxon>
        <taxon>Diphyllobothriidae</taxon>
        <taxon>Dibothriocephalus</taxon>
    </lineage>
</organism>
<name>A0A3P7L8P5_DIBLA</name>
<accession>A0A3P7L8P5</accession>
<feature type="domain" description="Roadblock/LAMTOR2" evidence="2">
    <location>
        <begin position="2"/>
        <end position="44"/>
    </location>
</feature>
<dbReference type="AlphaFoldDB" id="A0A3P7L8P5"/>
<evidence type="ECO:0000313" key="3">
    <source>
        <dbReference type="EMBL" id="VDN12934.1"/>
    </source>
</evidence>